<evidence type="ECO:0000256" key="7">
    <source>
        <dbReference type="ARBA" id="ARBA00023136"/>
    </source>
</evidence>
<evidence type="ECO:0000256" key="1">
    <source>
        <dbReference type="ARBA" id="ARBA00004414"/>
    </source>
</evidence>
<dbReference type="KEGG" id="dgr:6559754"/>
<keyword evidence="5" id="KW-0479">Metal-binding</keyword>
<dbReference type="GO" id="GO:0008270">
    <property type="term" value="F:zinc ion binding"/>
    <property type="evidence" value="ECO:0007669"/>
    <property type="project" value="TreeGrafter"/>
</dbReference>
<dbReference type="PANTHER" id="PTHR23292">
    <property type="entry name" value="LIPOPOLYSACCHARIDE-INDUCED TUMOR NECROSIS FACTOR-ALPHA FACTOR"/>
    <property type="match status" value="1"/>
</dbReference>
<keyword evidence="6" id="KW-0862">Zinc</keyword>
<dbReference type="AlphaFoldDB" id="B4J440"/>
<evidence type="ECO:0000256" key="5">
    <source>
        <dbReference type="ARBA" id="ARBA00022723"/>
    </source>
</evidence>
<dbReference type="OMA" id="MANYNII"/>
<dbReference type="SMART" id="SM00714">
    <property type="entry name" value="LITAF"/>
    <property type="match status" value="1"/>
</dbReference>
<dbReference type="FunCoup" id="B4J440">
    <property type="interactions" value="99"/>
</dbReference>
<dbReference type="GO" id="GO:0031902">
    <property type="term" value="C:late endosome membrane"/>
    <property type="evidence" value="ECO:0007669"/>
    <property type="project" value="UniProtKB-SubCell"/>
</dbReference>
<organism evidence="11">
    <name type="scientific">Drosophila grimshawi</name>
    <name type="common">Hawaiian fruit fly</name>
    <name type="synonym">Idiomyia grimshawi</name>
    <dbReference type="NCBI Taxonomy" id="7222"/>
    <lineage>
        <taxon>Eukaryota</taxon>
        <taxon>Metazoa</taxon>
        <taxon>Ecdysozoa</taxon>
        <taxon>Arthropoda</taxon>
        <taxon>Hexapoda</taxon>
        <taxon>Insecta</taxon>
        <taxon>Pterygota</taxon>
        <taxon>Neoptera</taxon>
        <taxon>Endopterygota</taxon>
        <taxon>Diptera</taxon>
        <taxon>Brachycera</taxon>
        <taxon>Muscomorpha</taxon>
        <taxon>Ephydroidea</taxon>
        <taxon>Drosophilidae</taxon>
        <taxon>Drosophila</taxon>
        <taxon>Hawaiian Drosophila</taxon>
    </lineage>
</organism>
<dbReference type="PhylomeDB" id="B4J440"/>
<evidence type="ECO:0000256" key="2">
    <source>
        <dbReference type="ARBA" id="ARBA00004481"/>
    </source>
</evidence>
<evidence type="ECO:0000313" key="10">
    <source>
        <dbReference type="EMBL" id="EDW02646.1"/>
    </source>
</evidence>
<evidence type="ECO:0000259" key="9">
    <source>
        <dbReference type="PROSITE" id="PS51837"/>
    </source>
</evidence>
<evidence type="ECO:0000256" key="3">
    <source>
        <dbReference type="ARBA" id="ARBA00004630"/>
    </source>
</evidence>
<comment type="similarity">
    <text evidence="4">Belongs to the CDIP1/LITAF family.</text>
</comment>
<keyword evidence="7 8" id="KW-0472">Membrane</keyword>
<dbReference type="PROSITE" id="PS51837">
    <property type="entry name" value="LITAF"/>
    <property type="match status" value="1"/>
</dbReference>
<feature type="domain" description="LITAF" evidence="9">
    <location>
        <begin position="38"/>
        <end position="124"/>
    </location>
</feature>
<name>B4J440_DROGR</name>
<feature type="transmembrane region" description="Helical" evidence="8">
    <location>
        <begin position="82"/>
        <end position="102"/>
    </location>
</feature>
<dbReference type="OrthoDB" id="5599753at2759"/>
<protein>
    <submittedName>
        <fullName evidence="10">GH19767</fullName>
    </submittedName>
</protein>
<comment type="subcellular location">
    <subcellularLocation>
        <location evidence="2">Endosome membrane</location>
        <topology evidence="2">Peripheral membrane protein</topology>
    </subcellularLocation>
    <subcellularLocation>
        <location evidence="1">Late endosome membrane</location>
    </subcellularLocation>
    <subcellularLocation>
        <location evidence="3">Lysosome membrane</location>
        <topology evidence="3">Peripheral membrane protein</topology>
        <orientation evidence="3">Cytoplasmic side</orientation>
    </subcellularLocation>
</comment>
<accession>B4J440</accession>
<dbReference type="Proteomes" id="UP000001070">
    <property type="component" value="Unassembled WGS sequence"/>
</dbReference>
<reference evidence="10 11" key="1">
    <citation type="journal article" date="2007" name="Nature">
        <title>Evolution of genes and genomes on the Drosophila phylogeny.</title>
        <authorList>
            <consortium name="Drosophila 12 Genomes Consortium"/>
            <person name="Clark A.G."/>
            <person name="Eisen M.B."/>
            <person name="Smith D.R."/>
            <person name="Bergman C.M."/>
            <person name="Oliver B."/>
            <person name="Markow T.A."/>
            <person name="Kaufman T.C."/>
            <person name="Kellis M."/>
            <person name="Gelbart W."/>
            <person name="Iyer V.N."/>
            <person name="Pollard D.A."/>
            <person name="Sackton T.B."/>
            <person name="Larracuente A.M."/>
            <person name="Singh N.D."/>
            <person name="Abad J.P."/>
            <person name="Abt D.N."/>
            <person name="Adryan B."/>
            <person name="Aguade M."/>
            <person name="Akashi H."/>
            <person name="Anderson W.W."/>
            <person name="Aquadro C.F."/>
            <person name="Ardell D.H."/>
            <person name="Arguello R."/>
            <person name="Artieri C.G."/>
            <person name="Barbash D.A."/>
            <person name="Barker D."/>
            <person name="Barsanti P."/>
            <person name="Batterham P."/>
            <person name="Batzoglou S."/>
            <person name="Begun D."/>
            <person name="Bhutkar A."/>
            <person name="Blanco E."/>
            <person name="Bosak S.A."/>
            <person name="Bradley R.K."/>
            <person name="Brand A.D."/>
            <person name="Brent M.R."/>
            <person name="Brooks A.N."/>
            <person name="Brown R.H."/>
            <person name="Butlin R.K."/>
            <person name="Caggese C."/>
            <person name="Calvi B.R."/>
            <person name="Bernardo de Carvalho A."/>
            <person name="Caspi A."/>
            <person name="Castrezana S."/>
            <person name="Celniker S.E."/>
            <person name="Chang J.L."/>
            <person name="Chapple C."/>
            <person name="Chatterji S."/>
            <person name="Chinwalla A."/>
            <person name="Civetta A."/>
            <person name="Clifton S.W."/>
            <person name="Comeron J.M."/>
            <person name="Costello J.C."/>
            <person name="Coyne J.A."/>
            <person name="Daub J."/>
            <person name="David R.G."/>
            <person name="Delcher A.L."/>
            <person name="Delehaunty K."/>
            <person name="Do C.B."/>
            <person name="Ebling H."/>
            <person name="Edwards K."/>
            <person name="Eickbush T."/>
            <person name="Evans J.D."/>
            <person name="Filipski A."/>
            <person name="Findeiss S."/>
            <person name="Freyhult E."/>
            <person name="Fulton L."/>
            <person name="Fulton R."/>
            <person name="Garcia A.C."/>
            <person name="Gardiner A."/>
            <person name="Garfield D.A."/>
            <person name="Garvin B.E."/>
            <person name="Gibson G."/>
            <person name="Gilbert D."/>
            <person name="Gnerre S."/>
            <person name="Godfrey J."/>
            <person name="Good R."/>
            <person name="Gotea V."/>
            <person name="Gravely B."/>
            <person name="Greenberg A.J."/>
            <person name="Griffiths-Jones S."/>
            <person name="Gross S."/>
            <person name="Guigo R."/>
            <person name="Gustafson E.A."/>
            <person name="Haerty W."/>
            <person name="Hahn M.W."/>
            <person name="Halligan D.L."/>
            <person name="Halpern A.L."/>
            <person name="Halter G.M."/>
            <person name="Han M.V."/>
            <person name="Heger A."/>
            <person name="Hillier L."/>
            <person name="Hinrichs A.S."/>
            <person name="Holmes I."/>
            <person name="Hoskins R.A."/>
            <person name="Hubisz M.J."/>
            <person name="Hultmark D."/>
            <person name="Huntley M.A."/>
            <person name="Jaffe D.B."/>
            <person name="Jagadeeshan S."/>
            <person name="Jeck W.R."/>
            <person name="Johnson J."/>
            <person name="Jones C.D."/>
            <person name="Jordan W.C."/>
            <person name="Karpen G.H."/>
            <person name="Kataoka E."/>
            <person name="Keightley P.D."/>
            <person name="Kheradpour P."/>
            <person name="Kirkness E.F."/>
            <person name="Koerich L.B."/>
            <person name="Kristiansen K."/>
            <person name="Kudrna D."/>
            <person name="Kulathinal R.J."/>
            <person name="Kumar S."/>
            <person name="Kwok R."/>
            <person name="Lander E."/>
            <person name="Langley C.H."/>
            <person name="Lapoint R."/>
            <person name="Lazzaro B.P."/>
            <person name="Lee S.J."/>
            <person name="Levesque L."/>
            <person name="Li R."/>
            <person name="Lin C.F."/>
            <person name="Lin M.F."/>
            <person name="Lindblad-Toh K."/>
            <person name="Llopart A."/>
            <person name="Long M."/>
            <person name="Low L."/>
            <person name="Lozovsky E."/>
            <person name="Lu J."/>
            <person name="Luo M."/>
            <person name="Machado C.A."/>
            <person name="Makalowski W."/>
            <person name="Marzo M."/>
            <person name="Matsuda M."/>
            <person name="Matzkin L."/>
            <person name="McAllister B."/>
            <person name="McBride C.S."/>
            <person name="McKernan B."/>
            <person name="McKernan K."/>
            <person name="Mendez-Lago M."/>
            <person name="Minx P."/>
            <person name="Mollenhauer M.U."/>
            <person name="Montooth K."/>
            <person name="Mount S.M."/>
            <person name="Mu X."/>
            <person name="Myers E."/>
            <person name="Negre B."/>
            <person name="Newfeld S."/>
            <person name="Nielsen R."/>
            <person name="Noor M.A."/>
            <person name="O'Grady P."/>
            <person name="Pachter L."/>
            <person name="Papaceit M."/>
            <person name="Parisi M.J."/>
            <person name="Parisi M."/>
            <person name="Parts L."/>
            <person name="Pedersen J.S."/>
            <person name="Pesole G."/>
            <person name="Phillippy A.M."/>
            <person name="Ponting C.P."/>
            <person name="Pop M."/>
            <person name="Porcelli D."/>
            <person name="Powell J.R."/>
            <person name="Prohaska S."/>
            <person name="Pruitt K."/>
            <person name="Puig M."/>
            <person name="Quesneville H."/>
            <person name="Ram K.R."/>
            <person name="Rand D."/>
            <person name="Rasmussen M.D."/>
            <person name="Reed L.K."/>
            <person name="Reenan R."/>
            <person name="Reily A."/>
            <person name="Remington K.A."/>
            <person name="Rieger T.T."/>
            <person name="Ritchie M.G."/>
            <person name="Robin C."/>
            <person name="Rogers Y.H."/>
            <person name="Rohde C."/>
            <person name="Rozas J."/>
            <person name="Rubenfield M.J."/>
            <person name="Ruiz A."/>
            <person name="Russo S."/>
            <person name="Salzberg S.L."/>
            <person name="Sanchez-Gracia A."/>
            <person name="Saranga D.J."/>
            <person name="Sato H."/>
            <person name="Schaeffer S.W."/>
            <person name="Schatz M.C."/>
            <person name="Schlenke T."/>
            <person name="Schwartz R."/>
            <person name="Segarra C."/>
            <person name="Singh R.S."/>
            <person name="Sirot L."/>
            <person name="Sirota M."/>
            <person name="Sisneros N.B."/>
            <person name="Smith C.D."/>
            <person name="Smith T.F."/>
            <person name="Spieth J."/>
            <person name="Stage D.E."/>
            <person name="Stark A."/>
            <person name="Stephan W."/>
            <person name="Strausberg R.L."/>
            <person name="Strempel S."/>
            <person name="Sturgill D."/>
            <person name="Sutton G."/>
            <person name="Sutton G.G."/>
            <person name="Tao W."/>
            <person name="Teichmann S."/>
            <person name="Tobari Y.N."/>
            <person name="Tomimura Y."/>
            <person name="Tsolas J.M."/>
            <person name="Valente V.L."/>
            <person name="Venter E."/>
            <person name="Venter J.C."/>
            <person name="Vicario S."/>
            <person name="Vieira F.G."/>
            <person name="Vilella A.J."/>
            <person name="Villasante A."/>
            <person name="Walenz B."/>
            <person name="Wang J."/>
            <person name="Wasserman M."/>
            <person name="Watts T."/>
            <person name="Wilson D."/>
            <person name="Wilson R.K."/>
            <person name="Wing R.A."/>
            <person name="Wolfner M.F."/>
            <person name="Wong A."/>
            <person name="Wong G.K."/>
            <person name="Wu C.I."/>
            <person name="Wu G."/>
            <person name="Yamamoto D."/>
            <person name="Yang H.P."/>
            <person name="Yang S.P."/>
            <person name="Yorke J.A."/>
            <person name="Yoshida K."/>
            <person name="Zdobnov E."/>
            <person name="Zhang P."/>
            <person name="Zhang Y."/>
            <person name="Zimin A.V."/>
            <person name="Baldwin J."/>
            <person name="Abdouelleil A."/>
            <person name="Abdulkadir J."/>
            <person name="Abebe A."/>
            <person name="Abera B."/>
            <person name="Abreu J."/>
            <person name="Acer S.C."/>
            <person name="Aftuck L."/>
            <person name="Alexander A."/>
            <person name="An P."/>
            <person name="Anderson E."/>
            <person name="Anderson S."/>
            <person name="Arachi H."/>
            <person name="Azer M."/>
            <person name="Bachantsang P."/>
            <person name="Barry A."/>
            <person name="Bayul T."/>
            <person name="Berlin A."/>
            <person name="Bessette D."/>
            <person name="Bloom T."/>
            <person name="Blye J."/>
            <person name="Boguslavskiy L."/>
            <person name="Bonnet C."/>
            <person name="Boukhgalter B."/>
            <person name="Bourzgui I."/>
            <person name="Brown A."/>
            <person name="Cahill P."/>
            <person name="Channer S."/>
            <person name="Cheshatsang Y."/>
            <person name="Chuda L."/>
            <person name="Citroen M."/>
            <person name="Collymore A."/>
            <person name="Cooke P."/>
            <person name="Costello M."/>
            <person name="D'Aco K."/>
            <person name="Daza R."/>
            <person name="De Haan G."/>
            <person name="DeGray S."/>
            <person name="DeMaso C."/>
            <person name="Dhargay N."/>
            <person name="Dooley K."/>
            <person name="Dooley E."/>
            <person name="Doricent M."/>
            <person name="Dorje P."/>
            <person name="Dorjee K."/>
            <person name="Dupes A."/>
            <person name="Elong R."/>
            <person name="Falk J."/>
            <person name="Farina A."/>
            <person name="Faro S."/>
            <person name="Ferguson D."/>
            <person name="Fisher S."/>
            <person name="Foley C.D."/>
            <person name="Franke A."/>
            <person name="Friedrich D."/>
            <person name="Gadbois L."/>
            <person name="Gearin G."/>
            <person name="Gearin C.R."/>
            <person name="Giannoukos G."/>
            <person name="Goode T."/>
            <person name="Graham J."/>
            <person name="Grandbois E."/>
            <person name="Grewal S."/>
            <person name="Gyaltsen K."/>
            <person name="Hafez N."/>
            <person name="Hagos B."/>
            <person name="Hall J."/>
            <person name="Henson C."/>
            <person name="Hollinger A."/>
            <person name="Honan T."/>
            <person name="Huard M.D."/>
            <person name="Hughes L."/>
            <person name="Hurhula B."/>
            <person name="Husby M.E."/>
            <person name="Kamat A."/>
            <person name="Kanga B."/>
            <person name="Kashin S."/>
            <person name="Khazanovich D."/>
            <person name="Kisner P."/>
            <person name="Lance K."/>
            <person name="Lara M."/>
            <person name="Lee W."/>
            <person name="Lennon N."/>
            <person name="Letendre F."/>
            <person name="LeVine R."/>
            <person name="Lipovsky A."/>
            <person name="Liu X."/>
            <person name="Liu J."/>
            <person name="Liu S."/>
            <person name="Lokyitsang T."/>
            <person name="Lokyitsang Y."/>
            <person name="Lubonja R."/>
            <person name="Lui A."/>
            <person name="MacDonald P."/>
            <person name="Magnisalis V."/>
            <person name="Maru K."/>
            <person name="Matthews C."/>
            <person name="McCusker W."/>
            <person name="McDonough S."/>
            <person name="Mehta T."/>
            <person name="Meldrim J."/>
            <person name="Meneus L."/>
            <person name="Mihai O."/>
            <person name="Mihalev A."/>
            <person name="Mihova T."/>
            <person name="Mittelman R."/>
            <person name="Mlenga V."/>
            <person name="Montmayeur A."/>
            <person name="Mulrain L."/>
            <person name="Navidi A."/>
            <person name="Naylor J."/>
            <person name="Negash T."/>
            <person name="Nguyen T."/>
            <person name="Nguyen N."/>
            <person name="Nicol R."/>
            <person name="Norbu C."/>
            <person name="Norbu N."/>
            <person name="Novod N."/>
            <person name="O'Neill B."/>
            <person name="Osman S."/>
            <person name="Markiewicz E."/>
            <person name="Oyono O.L."/>
            <person name="Patti C."/>
            <person name="Phunkhang P."/>
            <person name="Pierre F."/>
            <person name="Priest M."/>
            <person name="Raghuraman S."/>
            <person name="Rege F."/>
            <person name="Reyes R."/>
            <person name="Rise C."/>
            <person name="Rogov P."/>
            <person name="Ross K."/>
            <person name="Ryan E."/>
            <person name="Settipalli S."/>
            <person name="Shea T."/>
            <person name="Sherpa N."/>
            <person name="Shi L."/>
            <person name="Shih D."/>
            <person name="Sparrow T."/>
            <person name="Spaulding J."/>
            <person name="Stalker J."/>
            <person name="Stange-Thomann N."/>
            <person name="Stavropoulos S."/>
            <person name="Stone C."/>
            <person name="Strader C."/>
            <person name="Tesfaye S."/>
            <person name="Thomson T."/>
            <person name="Thoulutsang Y."/>
            <person name="Thoulutsang D."/>
            <person name="Topham K."/>
            <person name="Topping I."/>
            <person name="Tsamla T."/>
            <person name="Vassiliev H."/>
            <person name="Vo A."/>
            <person name="Wangchuk T."/>
            <person name="Wangdi T."/>
            <person name="Weiand M."/>
            <person name="Wilkinson J."/>
            <person name="Wilson A."/>
            <person name="Yadav S."/>
            <person name="Young G."/>
            <person name="Yu Q."/>
            <person name="Zembek L."/>
            <person name="Zhong D."/>
            <person name="Zimmer A."/>
            <person name="Zwirko Z."/>
            <person name="Jaffe D.B."/>
            <person name="Alvarez P."/>
            <person name="Brockman W."/>
            <person name="Butler J."/>
            <person name="Chin C."/>
            <person name="Gnerre S."/>
            <person name="Grabherr M."/>
            <person name="Kleber M."/>
            <person name="Mauceli E."/>
            <person name="MacCallum I."/>
        </authorList>
    </citation>
    <scope>NUCLEOTIDE SEQUENCE [LARGE SCALE GENOMIC DNA]</scope>
    <source>
        <strain evidence="11">Tucson 15287-2541.00</strain>
    </source>
</reference>
<dbReference type="Pfam" id="PF10601">
    <property type="entry name" value="zf-LITAF-like"/>
    <property type="match status" value="1"/>
</dbReference>
<keyword evidence="8" id="KW-1133">Transmembrane helix</keyword>
<dbReference type="InParanoid" id="B4J440"/>
<evidence type="ECO:0000256" key="6">
    <source>
        <dbReference type="ARBA" id="ARBA00022833"/>
    </source>
</evidence>
<evidence type="ECO:0000256" key="8">
    <source>
        <dbReference type="SAM" id="Phobius"/>
    </source>
</evidence>
<keyword evidence="8" id="KW-0812">Transmembrane</keyword>
<gene>
    <name evidence="10" type="primary">Dgri\GH19767</name>
    <name evidence="10" type="ORF">Dgri_GH19767</name>
</gene>
<evidence type="ECO:0000256" key="4">
    <source>
        <dbReference type="ARBA" id="ARBA00005975"/>
    </source>
</evidence>
<keyword evidence="11" id="KW-1185">Reference proteome</keyword>
<dbReference type="PANTHER" id="PTHR23292:SF14">
    <property type="entry name" value="FI16615P1-RELATED"/>
    <property type="match status" value="1"/>
</dbReference>
<dbReference type="HOGENOM" id="CLU_095549_4_0_1"/>
<evidence type="ECO:0000313" key="11">
    <source>
        <dbReference type="Proteomes" id="UP000001070"/>
    </source>
</evidence>
<dbReference type="EMBL" id="CH916367">
    <property type="protein sequence ID" value="EDW02646.1"/>
    <property type="molecule type" value="Genomic_DNA"/>
</dbReference>
<dbReference type="InterPro" id="IPR037519">
    <property type="entry name" value="LITAF_fam"/>
</dbReference>
<dbReference type="STRING" id="7222.B4J440"/>
<dbReference type="eggNOG" id="ENOG502S7BR">
    <property type="taxonomic scope" value="Eukaryota"/>
</dbReference>
<proteinExistence type="inferred from homology"/>
<dbReference type="InterPro" id="IPR006629">
    <property type="entry name" value="LITAF"/>
</dbReference>
<sequence length="124" mass="13332">MESKVADAPPQYDEFCGPSKIPTETLYSSPPAAVITVQQPNVFMQGWTQTHLGPMSAMATCPSCQARQFTTVNHEPNTKTHLLALLICIMGGICCCCIPYCVKSCQTATHTCSSCGAYIGSHQN</sequence>
<dbReference type="GO" id="GO:0005765">
    <property type="term" value="C:lysosomal membrane"/>
    <property type="evidence" value="ECO:0007669"/>
    <property type="project" value="UniProtKB-SubCell"/>
</dbReference>